<evidence type="ECO:0000313" key="1">
    <source>
        <dbReference type="EMBL" id="KAH7903798.1"/>
    </source>
</evidence>
<evidence type="ECO:0000313" key="2">
    <source>
        <dbReference type="Proteomes" id="UP000790377"/>
    </source>
</evidence>
<reference evidence="1" key="1">
    <citation type="journal article" date="2021" name="New Phytol.">
        <title>Evolutionary innovations through gain and loss of genes in the ectomycorrhizal Boletales.</title>
        <authorList>
            <person name="Wu G."/>
            <person name="Miyauchi S."/>
            <person name="Morin E."/>
            <person name="Kuo A."/>
            <person name="Drula E."/>
            <person name="Varga T."/>
            <person name="Kohler A."/>
            <person name="Feng B."/>
            <person name="Cao Y."/>
            <person name="Lipzen A."/>
            <person name="Daum C."/>
            <person name="Hundley H."/>
            <person name="Pangilinan J."/>
            <person name="Johnson J."/>
            <person name="Barry K."/>
            <person name="LaButti K."/>
            <person name="Ng V."/>
            <person name="Ahrendt S."/>
            <person name="Min B."/>
            <person name="Choi I.G."/>
            <person name="Park H."/>
            <person name="Plett J.M."/>
            <person name="Magnuson J."/>
            <person name="Spatafora J.W."/>
            <person name="Nagy L.G."/>
            <person name="Henrissat B."/>
            <person name="Grigoriev I.V."/>
            <person name="Yang Z.L."/>
            <person name="Xu J."/>
            <person name="Martin F.M."/>
        </authorList>
    </citation>
    <scope>NUCLEOTIDE SEQUENCE</scope>
    <source>
        <strain evidence="1">ATCC 28755</strain>
    </source>
</reference>
<name>A0ACB7ZSS8_9AGAM</name>
<dbReference type="Proteomes" id="UP000790377">
    <property type="component" value="Unassembled WGS sequence"/>
</dbReference>
<proteinExistence type="predicted"/>
<protein>
    <submittedName>
        <fullName evidence="1">Uncharacterized protein</fullName>
    </submittedName>
</protein>
<organism evidence="1 2">
    <name type="scientific">Hygrophoropsis aurantiaca</name>
    <dbReference type="NCBI Taxonomy" id="72124"/>
    <lineage>
        <taxon>Eukaryota</taxon>
        <taxon>Fungi</taxon>
        <taxon>Dikarya</taxon>
        <taxon>Basidiomycota</taxon>
        <taxon>Agaricomycotina</taxon>
        <taxon>Agaricomycetes</taxon>
        <taxon>Agaricomycetidae</taxon>
        <taxon>Boletales</taxon>
        <taxon>Coniophorineae</taxon>
        <taxon>Hygrophoropsidaceae</taxon>
        <taxon>Hygrophoropsis</taxon>
    </lineage>
</organism>
<comment type="caution">
    <text evidence="1">The sequence shown here is derived from an EMBL/GenBank/DDBJ whole genome shotgun (WGS) entry which is preliminary data.</text>
</comment>
<gene>
    <name evidence="1" type="ORF">BJ138DRAFT_1120041</name>
</gene>
<dbReference type="EMBL" id="MU268753">
    <property type="protein sequence ID" value="KAH7903798.1"/>
    <property type="molecule type" value="Genomic_DNA"/>
</dbReference>
<sequence>MDEYYDYAEARESLIDKEAAERNKDKSMKRYQLGQWERGLVSKCIPTTSPMSRTTRLVVTNSETKESEEAVFTLQGVLVDLDLPPLNALPRRSITISGLGEKSFGDAVTSLYIVHTELARHVSAGALEKWRPSDFKGFVSLDIHNQYYTLRKYADGAEKVPFDKLTDPRGLLEDNNGQELIHTDDNQVDFYSSASSGAQKAAPSSFRIGDIVEVCLSVVMTPTASYEKYKMVLVLRSIAQIKCTLTMNAETKRNVAQYSTGIQSETKLLKRRRAYAPEAQSGSSRQHNEEDSAGEENAATGAEPQLQKRKGPAPMAVET</sequence>
<keyword evidence="2" id="KW-1185">Reference proteome</keyword>
<accession>A0ACB7ZSS8</accession>